<gene>
    <name evidence="9" type="ORF">KIPB_007510</name>
    <name evidence="10" type="ORF">KIPB_010345</name>
</gene>
<evidence type="ECO:0000259" key="7">
    <source>
        <dbReference type="PROSITE" id="PS50011"/>
    </source>
</evidence>
<dbReference type="Gene3D" id="1.10.510.10">
    <property type="entry name" value="Transferase(Phosphotransferase) domain 1"/>
    <property type="match status" value="1"/>
</dbReference>
<protein>
    <recommendedName>
        <fullName evidence="12">Polo kinase</fullName>
    </recommendedName>
</protein>
<keyword evidence="1" id="KW-0723">Serine/threonine-protein kinase</keyword>
<dbReference type="Pfam" id="PF00069">
    <property type="entry name" value="Pkinase"/>
    <property type="match status" value="2"/>
</dbReference>
<dbReference type="EMBL" id="BDIP01003821">
    <property type="protein sequence ID" value="GIQ88159.1"/>
    <property type="molecule type" value="Genomic_DNA"/>
</dbReference>
<keyword evidence="4" id="KW-0418">Kinase</keyword>
<evidence type="ECO:0000256" key="1">
    <source>
        <dbReference type="ARBA" id="ARBA00022527"/>
    </source>
</evidence>
<name>A0A9K3GKM6_9EUKA</name>
<keyword evidence="5" id="KW-0067">ATP-binding</keyword>
<dbReference type="InterPro" id="IPR000719">
    <property type="entry name" value="Prot_kinase_dom"/>
</dbReference>
<keyword evidence="2" id="KW-0808">Transferase</keyword>
<keyword evidence="6" id="KW-0175">Coiled coil</keyword>
<dbReference type="Pfam" id="PF00659">
    <property type="entry name" value="POLO_box"/>
    <property type="match status" value="2"/>
</dbReference>
<comment type="caution">
    <text evidence="9">The sequence shown here is derived from an EMBL/GenBank/DDBJ whole genome shotgun (WGS) entry which is preliminary data.</text>
</comment>
<dbReference type="EMBL" id="BDIP01002133">
    <property type="protein sequence ID" value="GIQ85781.1"/>
    <property type="molecule type" value="Genomic_DNA"/>
</dbReference>
<evidence type="ECO:0000256" key="3">
    <source>
        <dbReference type="ARBA" id="ARBA00022741"/>
    </source>
</evidence>
<reference evidence="9 11" key="2">
    <citation type="journal article" date="2018" name="PLoS ONE">
        <title>The draft genome of Kipferlia bialata reveals reductive genome evolution in fornicate parasites.</title>
        <authorList>
            <person name="Tanifuji G."/>
            <person name="Takabayashi S."/>
            <person name="Kume K."/>
            <person name="Takagi M."/>
            <person name="Nakayama T."/>
            <person name="Kamikawa R."/>
            <person name="Inagaki Y."/>
            <person name="Hashimoto T."/>
        </authorList>
    </citation>
    <scope>NUCLEOTIDE SEQUENCE [LARGE SCALE GENOMIC DNA]</scope>
    <source>
        <strain evidence="9">NY0173</strain>
    </source>
</reference>
<dbReference type="SMART" id="SM00220">
    <property type="entry name" value="S_TKc"/>
    <property type="match status" value="1"/>
</dbReference>
<evidence type="ECO:0000313" key="10">
    <source>
        <dbReference type="EMBL" id="GIQ88159.1"/>
    </source>
</evidence>
<dbReference type="SUPFAM" id="SSF56112">
    <property type="entry name" value="Protein kinase-like (PK-like)"/>
    <property type="match status" value="1"/>
</dbReference>
<dbReference type="AlphaFoldDB" id="A0A9K3GKM6"/>
<dbReference type="PANTHER" id="PTHR24345">
    <property type="entry name" value="SERINE/THREONINE-PROTEIN KINASE PLK"/>
    <property type="match status" value="1"/>
</dbReference>
<dbReference type="Proteomes" id="UP000265618">
    <property type="component" value="Unassembled WGS sequence"/>
</dbReference>
<dbReference type="Gene3D" id="3.30.1120.30">
    <property type="entry name" value="POLO box domain"/>
    <property type="match status" value="2"/>
</dbReference>
<dbReference type="PANTHER" id="PTHR24345:SF0">
    <property type="entry name" value="CELL CYCLE SERINE_THREONINE-PROTEIN KINASE CDC5_MSD2"/>
    <property type="match status" value="1"/>
</dbReference>
<organism evidence="9 11">
    <name type="scientific">Kipferlia bialata</name>
    <dbReference type="NCBI Taxonomy" id="797122"/>
    <lineage>
        <taxon>Eukaryota</taxon>
        <taxon>Metamonada</taxon>
        <taxon>Carpediemonas-like organisms</taxon>
        <taxon>Kipferlia</taxon>
    </lineage>
</organism>
<evidence type="ECO:0000256" key="5">
    <source>
        <dbReference type="ARBA" id="ARBA00022840"/>
    </source>
</evidence>
<dbReference type="InterPro" id="IPR036947">
    <property type="entry name" value="POLO_box_dom_sf"/>
</dbReference>
<dbReference type="InterPro" id="IPR033701">
    <property type="entry name" value="POLO_box_1"/>
</dbReference>
<dbReference type="OrthoDB" id="408964at2759"/>
<evidence type="ECO:0000259" key="8">
    <source>
        <dbReference type="PROSITE" id="PS50078"/>
    </source>
</evidence>
<dbReference type="GO" id="GO:0005524">
    <property type="term" value="F:ATP binding"/>
    <property type="evidence" value="ECO:0007669"/>
    <property type="project" value="UniProtKB-KW"/>
</dbReference>
<evidence type="ECO:0000313" key="11">
    <source>
        <dbReference type="Proteomes" id="UP000265618"/>
    </source>
</evidence>
<reference evidence="9" key="1">
    <citation type="submission" date="2016-10" db="EMBL/GenBank/DDBJ databases">
        <authorList>
            <person name="Tanifuji G."/>
            <person name="Kume K."/>
            <person name="Nakayama T."/>
            <person name="Takabayashi S."/>
            <person name="Hashimoto T."/>
        </authorList>
    </citation>
    <scope>NUCLEOTIDE SEQUENCE</scope>
    <source>
        <strain evidence="9">NY0173</strain>
    </source>
</reference>
<evidence type="ECO:0000256" key="4">
    <source>
        <dbReference type="ARBA" id="ARBA00022777"/>
    </source>
</evidence>
<feature type="domain" description="POLO box" evidence="8">
    <location>
        <begin position="312"/>
        <end position="396"/>
    </location>
</feature>
<dbReference type="SUPFAM" id="SSF82615">
    <property type="entry name" value="Polo-box domain"/>
    <property type="match status" value="2"/>
</dbReference>
<evidence type="ECO:0000313" key="9">
    <source>
        <dbReference type="EMBL" id="GIQ85781.1"/>
    </source>
</evidence>
<evidence type="ECO:0008006" key="12">
    <source>
        <dbReference type="Google" id="ProtNLM"/>
    </source>
</evidence>
<dbReference type="PROSITE" id="PS00108">
    <property type="entry name" value="PROTEIN_KINASE_ST"/>
    <property type="match status" value="1"/>
</dbReference>
<dbReference type="InterPro" id="IPR000959">
    <property type="entry name" value="POLO_box_dom"/>
</dbReference>
<evidence type="ECO:0000256" key="6">
    <source>
        <dbReference type="SAM" id="Coils"/>
    </source>
</evidence>
<dbReference type="PROSITE" id="PS50078">
    <property type="entry name" value="POLO_BOX"/>
    <property type="match status" value="1"/>
</dbReference>
<dbReference type="PROSITE" id="PS50011">
    <property type="entry name" value="PROTEIN_KINASE_DOM"/>
    <property type="match status" value="1"/>
</dbReference>
<feature type="coiled-coil region" evidence="6">
    <location>
        <begin position="249"/>
        <end position="276"/>
    </location>
</feature>
<keyword evidence="11" id="KW-1185">Reference proteome</keyword>
<dbReference type="GO" id="GO:0005634">
    <property type="term" value="C:nucleus"/>
    <property type="evidence" value="ECO:0007669"/>
    <property type="project" value="TreeGrafter"/>
</dbReference>
<accession>A0A9K3GKM6</accession>
<dbReference type="CDD" id="cd13118">
    <property type="entry name" value="POLO_box_1"/>
    <property type="match status" value="1"/>
</dbReference>
<sequence>LTEPEARYLIEELIKGVQYIHSKSVIHRDLKLGNLFLTGAHADDTPYSPDKQGRNRMHLRIGDFGLAVQLRREGEKRASLCGTPNYLAPETLCTHIDMRKERFEESARLGGSSPPTVDRETLALVDGLGCALKRGHDYSVDTWAIGVVMHTLLHGTPPFEGPSVGATYKNILSNNKTHPAEAPVSPEAGDLIDRLLTPSPEDRITLADALQHPWFTSCPTSPLTCLPESSLSSIPSYATPAHVSYMEGVMEAEREKDRLRQIRRAKRKEARQQMRERQVQENVPNRVGSEALMGAEADTRTLCASPPPPLPRVVSWVDFRQRYGYGYQLDDGTVGVCFNDHTQMCLSPAETVYDYYGADSRQGVRHHISQEGVDSEGRSLVKKREILLYIAQYMAQNSLYTTPLEQRRPDPTDDVPLPCIRRFRRHSGGVIVRFVSKCIQVNFNDHTKVVIGRDRVGYVSQNTSVVWVYKTALFAPESSDDHYRRELLERLPLAKRLIRDMWPKGSP</sequence>
<proteinExistence type="predicted"/>
<feature type="domain" description="Protein kinase" evidence="7">
    <location>
        <begin position="1"/>
        <end position="215"/>
    </location>
</feature>
<dbReference type="InterPro" id="IPR011009">
    <property type="entry name" value="Kinase-like_dom_sf"/>
</dbReference>
<dbReference type="InterPro" id="IPR008271">
    <property type="entry name" value="Ser/Thr_kinase_AS"/>
</dbReference>
<keyword evidence="3" id="KW-0547">Nucleotide-binding</keyword>
<feature type="non-terminal residue" evidence="9">
    <location>
        <position position="1"/>
    </location>
</feature>
<evidence type="ECO:0000256" key="2">
    <source>
        <dbReference type="ARBA" id="ARBA00022679"/>
    </source>
</evidence>
<dbReference type="GO" id="GO:0004674">
    <property type="term" value="F:protein serine/threonine kinase activity"/>
    <property type="evidence" value="ECO:0007669"/>
    <property type="project" value="UniProtKB-KW"/>
</dbReference>